<evidence type="ECO:0000256" key="5">
    <source>
        <dbReference type="ARBA" id="ARBA00022840"/>
    </source>
</evidence>
<reference evidence="15 16" key="1">
    <citation type="journal article" date="2014" name="Int. J. Syst. Evol. Microbiol.">
        <title>Complete genome sequence of Corynebacterium casei LMG S-19264T (=DSM 44701T), isolated from a smear-ripened cheese.</title>
        <authorList>
            <consortium name="US DOE Joint Genome Institute (JGI-PGF)"/>
            <person name="Walter F."/>
            <person name="Albersmeier A."/>
            <person name="Kalinowski J."/>
            <person name="Ruckert C."/>
        </authorList>
    </citation>
    <scope>NUCLEOTIDE SEQUENCE [LARGE SCALE GENOMIC DNA]</scope>
    <source>
        <strain evidence="15 16">CGMCC 1.12925</strain>
    </source>
</reference>
<keyword evidence="3 10" id="KW-0132">Cell division</keyword>
<dbReference type="NCBIfam" id="TIGR01143">
    <property type="entry name" value="murF"/>
    <property type="match status" value="1"/>
</dbReference>
<comment type="function">
    <text evidence="10 11">Involved in cell wall formation. Catalyzes the final step in the synthesis of UDP-N-acetylmuramoyl-pentapeptide, the precursor of murein.</text>
</comment>
<dbReference type="GO" id="GO:0071555">
    <property type="term" value="P:cell wall organization"/>
    <property type="evidence" value="ECO:0007669"/>
    <property type="project" value="UniProtKB-KW"/>
</dbReference>
<dbReference type="Pfam" id="PF02875">
    <property type="entry name" value="Mur_ligase_C"/>
    <property type="match status" value="1"/>
</dbReference>
<dbReference type="GO" id="GO:0005737">
    <property type="term" value="C:cytoplasm"/>
    <property type="evidence" value="ECO:0007669"/>
    <property type="project" value="UniProtKB-SubCell"/>
</dbReference>
<keyword evidence="1 10" id="KW-0963">Cytoplasm</keyword>
<dbReference type="InterPro" id="IPR013221">
    <property type="entry name" value="Mur_ligase_cen"/>
</dbReference>
<dbReference type="EMBL" id="BMGL01000011">
    <property type="protein sequence ID" value="GGE18841.1"/>
    <property type="molecule type" value="Genomic_DNA"/>
</dbReference>
<dbReference type="SUPFAM" id="SSF53244">
    <property type="entry name" value="MurD-like peptide ligases, peptide-binding domain"/>
    <property type="match status" value="1"/>
</dbReference>
<dbReference type="Gene3D" id="3.40.1190.10">
    <property type="entry name" value="Mur-like, catalytic domain"/>
    <property type="match status" value="1"/>
</dbReference>
<dbReference type="SUPFAM" id="SSF53623">
    <property type="entry name" value="MurD-like peptide ligases, catalytic domain"/>
    <property type="match status" value="1"/>
</dbReference>
<dbReference type="InterPro" id="IPR051046">
    <property type="entry name" value="MurCDEF_CellWall_CoF430Synth"/>
</dbReference>
<evidence type="ECO:0000313" key="15">
    <source>
        <dbReference type="EMBL" id="GGE18841.1"/>
    </source>
</evidence>
<accession>A0A917EBJ9</accession>
<feature type="domain" description="Mur ligase N-terminal catalytic" evidence="12">
    <location>
        <begin position="16"/>
        <end position="62"/>
    </location>
</feature>
<dbReference type="InterPro" id="IPR005863">
    <property type="entry name" value="UDP-N-AcMur_synth"/>
</dbReference>
<dbReference type="Gene3D" id="3.90.190.20">
    <property type="entry name" value="Mur ligase, C-terminal domain"/>
    <property type="match status" value="1"/>
</dbReference>
<dbReference type="GO" id="GO:0008360">
    <property type="term" value="P:regulation of cell shape"/>
    <property type="evidence" value="ECO:0007669"/>
    <property type="project" value="UniProtKB-KW"/>
</dbReference>
<sequence length="427" mass="47679">MVMNISNLHSDFLKSSGIATDTRKIGENSIFFALKGENFDGNNYAEDALNKGAKLAVVDDKDLQGKGYFYCKDVLTCLQELANYHRRFLNLPILAITGSNGKTTTKKLVLNVLQQKLKAVATKGNLNNHIGVPLTLLSFNEGTEIGIVEMGANHQKEIQALCKIAEPNFGYITNYGKAHLEGFGGVEGVIKGKSEMYSFISNNNGLAFVNAEDSIQLSKTKNMKRFTIGEKNADCIVNCLQTHPKLKIKYQNNTIESELFGSYNFKNVAAAVGIAEYFKLSFSEIKKGIESFTTEENRSQFIQTEKNTILMDAYNANPTSMEAALRNFEAIKAKQKMLILGDMFEIGKDAIKEHEFIIQLTKELKFDTILVCGHTFFDANKNLKNIVSAFKNFDDLKIHLQENVITNFHILLKGSRGMALERCLVDL</sequence>
<keyword evidence="7 10" id="KW-0573">Peptidoglycan synthesis</keyword>
<dbReference type="HAMAP" id="MF_02019">
    <property type="entry name" value="MurF"/>
    <property type="match status" value="1"/>
</dbReference>
<dbReference type="Pfam" id="PF08245">
    <property type="entry name" value="Mur_ligase_M"/>
    <property type="match status" value="1"/>
</dbReference>
<keyword evidence="9 10" id="KW-0961">Cell wall biogenesis/degradation</keyword>
<dbReference type="Proteomes" id="UP000599688">
    <property type="component" value="Unassembled WGS sequence"/>
</dbReference>
<evidence type="ECO:0000256" key="1">
    <source>
        <dbReference type="ARBA" id="ARBA00022490"/>
    </source>
</evidence>
<keyword evidence="8 10" id="KW-0131">Cell cycle</keyword>
<comment type="similarity">
    <text evidence="10">Belongs to the MurCDEF family. MurF subfamily.</text>
</comment>
<proteinExistence type="inferred from homology"/>
<dbReference type="InterPro" id="IPR036615">
    <property type="entry name" value="Mur_ligase_C_dom_sf"/>
</dbReference>
<dbReference type="AlphaFoldDB" id="A0A917EBJ9"/>
<evidence type="ECO:0000256" key="2">
    <source>
        <dbReference type="ARBA" id="ARBA00022598"/>
    </source>
</evidence>
<dbReference type="InterPro" id="IPR036565">
    <property type="entry name" value="Mur-like_cat_sf"/>
</dbReference>
<comment type="subcellular location">
    <subcellularLocation>
        <location evidence="10 11">Cytoplasm</location>
    </subcellularLocation>
</comment>
<dbReference type="InterPro" id="IPR004101">
    <property type="entry name" value="Mur_ligase_C"/>
</dbReference>
<evidence type="ECO:0000256" key="4">
    <source>
        <dbReference type="ARBA" id="ARBA00022741"/>
    </source>
</evidence>
<evidence type="ECO:0000259" key="13">
    <source>
        <dbReference type="Pfam" id="PF02875"/>
    </source>
</evidence>
<evidence type="ECO:0000313" key="16">
    <source>
        <dbReference type="Proteomes" id="UP000599688"/>
    </source>
</evidence>
<feature type="domain" description="Mur ligase central" evidence="14">
    <location>
        <begin position="96"/>
        <end position="275"/>
    </location>
</feature>
<comment type="catalytic activity">
    <reaction evidence="10 11">
        <text>D-alanyl-D-alanine + UDP-N-acetyl-alpha-D-muramoyl-L-alanyl-gamma-D-glutamyl-meso-2,6-diaminopimelate + ATP = UDP-N-acetyl-alpha-D-muramoyl-L-alanyl-gamma-D-glutamyl-meso-2,6-diaminopimeloyl-D-alanyl-D-alanine + ADP + phosphate + H(+)</text>
        <dbReference type="Rhea" id="RHEA:28374"/>
        <dbReference type="ChEBI" id="CHEBI:15378"/>
        <dbReference type="ChEBI" id="CHEBI:30616"/>
        <dbReference type="ChEBI" id="CHEBI:43474"/>
        <dbReference type="ChEBI" id="CHEBI:57822"/>
        <dbReference type="ChEBI" id="CHEBI:61386"/>
        <dbReference type="ChEBI" id="CHEBI:83905"/>
        <dbReference type="ChEBI" id="CHEBI:456216"/>
        <dbReference type="EC" id="6.3.2.10"/>
    </reaction>
</comment>
<dbReference type="Pfam" id="PF01225">
    <property type="entry name" value="Mur_ligase"/>
    <property type="match status" value="1"/>
</dbReference>
<dbReference type="GO" id="GO:0009252">
    <property type="term" value="P:peptidoglycan biosynthetic process"/>
    <property type="evidence" value="ECO:0007669"/>
    <property type="project" value="UniProtKB-UniRule"/>
</dbReference>
<keyword evidence="6 10" id="KW-0133">Cell shape</keyword>
<comment type="caution">
    <text evidence="15">The sequence shown here is derived from an EMBL/GenBank/DDBJ whole genome shotgun (WGS) entry which is preliminary data.</text>
</comment>
<dbReference type="Gene3D" id="3.40.1390.10">
    <property type="entry name" value="MurE/MurF, N-terminal domain"/>
    <property type="match status" value="1"/>
</dbReference>
<evidence type="ECO:0000256" key="9">
    <source>
        <dbReference type="ARBA" id="ARBA00023316"/>
    </source>
</evidence>
<feature type="binding site" evidence="10">
    <location>
        <begin position="98"/>
        <end position="104"/>
    </location>
    <ligand>
        <name>ATP</name>
        <dbReference type="ChEBI" id="CHEBI:30616"/>
    </ligand>
</feature>
<dbReference type="InterPro" id="IPR035911">
    <property type="entry name" value="MurE/MurF_N"/>
</dbReference>
<evidence type="ECO:0000256" key="11">
    <source>
        <dbReference type="RuleBase" id="RU004136"/>
    </source>
</evidence>
<evidence type="ECO:0000259" key="12">
    <source>
        <dbReference type="Pfam" id="PF01225"/>
    </source>
</evidence>
<dbReference type="EC" id="6.3.2.10" evidence="10 11"/>
<dbReference type="GO" id="GO:0047480">
    <property type="term" value="F:UDP-N-acetylmuramoyl-tripeptide-D-alanyl-D-alanine ligase activity"/>
    <property type="evidence" value="ECO:0007669"/>
    <property type="project" value="UniProtKB-UniRule"/>
</dbReference>
<dbReference type="InterPro" id="IPR000713">
    <property type="entry name" value="Mur_ligase_N"/>
</dbReference>
<organism evidence="15 16">
    <name type="scientific">Psychroflexus salis</name>
    <dbReference type="NCBI Taxonomy" id="1526574"/>
    <lineage>
        <taxon>Bacteria</taxon>
        <taxon>Pseudomonadati</taxon>
        <taxon>Bacteroidota</taxon>
        <taxon>Flavobacteriia</taxon>
        <taxon>Flavobacteriales</taxon>
        <taxon>Flavobacteriaceae</taxon>
        <taxon>Psychroflexus</taxon>
    </lineage>
</organism>
<evidence type="ECO:0000256" key="7">
    <source>
        <dbReference type="ARBA" id="ARBA00022984"/>
    </source>
</evidence>
<dbReference type="PANTHER" id="PTHR43024:SF1">
    <property type="entry name" value="UDP-N-ACETYLMURAMOYL-TRIPEPTIDE--D-ALANYL-D-ALANINE LIGASE"/>
    <property type="match status" value="1"/>
</dbReference>
<evidence type="ECO:0000256" key="8">
    <source>
        <dbReference type="ARBA" id="ARBA00023306"/>
    </source>
</evidence>
<evidence type="ECO:0000256" key="3">
    <source>
        <dbReference type="ARBA" id="ARBA00022618"/>
    </source>
</evidence>
<feature type="domain" description="Mur ligase C-terminal" evidence="13">
    <location>
        <begin position="298"/>
        <end position="391"/>
    </location>
</feature>
<keyword evidence="5 10" id="KW-0067">ATP-binding</keyword>
<evidence type="ECO:0000256" key="6">
    <source>
        <dbReference type="ARBA" id="ARBA00022960"/>
    </source>
</evidence>
<keyword evidence="16" id="KW-1185">Reference proteome</keyword>
<gene>
    <name evidence="10 15" type="primary">murF</name>
    <name evidence="15" type="ORF">GCM10010831_20010</name>
</gene>
<name>A0A917EBJ9_9FLAO</name>
<dbReference type="GO" id="GO:0051301">
    <property type="term" value="P:cell division"/>
    <property type="evidence" value="ECO:0007669"/>
    <property type="project" value="UniProtKB-KW"/>
</dbReference>
<comment type="pathway">
    <text evidence="10 11">Cell wall biogenesis; peptidoglycan biosynthesis.</text>
</comment>
<keyword evidence="2 10" id="KW-0436">Ligase</keyword>
<evidence type="ECO:0000259" key="14">
    <source>
        <dbReference type="Pfam" id="PF08245"/>
    </source>
</evidence>
<dbReference type="GO" id="GO:0005524">
    <property type="term" value="F:ATP binding"/>
    <property type="evidence" value="ECO:0007669"/>
    <property type="project" value="UniProtKB-UniRule"/>
</dbReference>
<keyword evidence="4 10" id="KW-0547">Nucleotide-binding</keyword>
<dbReference type="PANTHER" id="PTHR43024">
    <property type="entry name" value="UDP-N-ACETYLMURAMOYL-TRIPEPTIDE--D-ALANYL-D-ALANINE LIGASE"/>
    <property type="match status" value="1"/>
</dbReference>
<evidence type="ECO:0000256" key="10">
    <source>
        <dbReference type="HAMAP-Rule" id="MF_02019"/>
    </source>
</evidence>
<dbReference type="SUPFAM" id="SSF63418">
    <property type="entry name" value="MurE/MurF N-terminal domain"/>
    <property type="match status" value="1"/>
</dbReference>
<protein>
    <recommendedName>
        <fullName evidence="10 11">UDP-N-acetylmuramoyl-tripeptide--D-alanyl-D-alanine ligase</fullName>
        <ecNumber evidence="10 11">6.3.2.10</ecNumber>
    </recommendedName>
    <alternativeName>
        <fullName evidence="10">D-alanyl-D-alanine-adding enzyme</fullName>
    </alternativeName>
</protein>